<reference evidence="2" key="1">
    <citation type="journal article" date="2005" name="Nature">
        <title>The map-based sequence of the rice genome.</title>
        <authorList>
            <consortium name="International rice genome sequencing project (IRGSP)"/>
            <person name="Matsumoto T."/>
            <person name="Wu J."/>
            <person name="Kanamori H."/>
            <person name="Katayose Y."/>
            <person name="Fujisawa M."/>
            <person name="Namiki N."/>
            <person name="Mizuno H."/>
            <person name="Yamamoto K."/>
            <person name="Antonio B.A."/>
            <person name="Baba T."/>
            <person name="Sakata K."/>
            <person name="Nagamura Y."/>
            <person name="Aoki H."/>
            <person name="Arikawa K."/>
            <person name="Arita K."/>
            <person name="Bito T."/>
            <person name="Chiden Y."/>
            <person name="Fujitsuka N."/>
            <person name="Fukunaka R."/>
            <person name="Hamada M."/>
            <person name="Harada C."/>
            <person name="Hayashi A."/>
            <person name="Hijishita S."/>
            <person name="Honda M."/>
            <person name="Hosokawa S."/>
            <person name="Ichikawa Y."/>
            <person name="Idonuma A."/>
            <person name="Iijima M."/>
            <person name="Ikeda M."/>
            <person name="Ikeno M."/>
            <person name="Ito K."/>
            <person name="Ito S."/>
            <person name="Ito T."/>
            <person name="Ito Y."/>
            <person name="Ito Y."/>
            <person name="Iwabuchi A."/>
            <person name="Kamiya K."/>
            <person name="Karasawa W."/>
            <person name="Kurita K."/>
            <person name="Katagiri S."/>
            <person name="Kikuta A."/>
            <person name="Kobayashi H."/>
            <person name="Kobayashi N."/>
            <person name="Machita K."/>
            <person name="Maehara T."/>
            <person name="Masukawa M."/>
            <person name="Mizubayashi T."/>
            <person name="Mukai Y."/>
            <person name="Nagasaki H."/>
            <person name="Nagata Y."/>
            <person name="Naito S."/>
            <person name="Nakashima M."/>
            <person name="Nakama Y."/>
            <person name="Nakamichi Y."/>
            <person name="Nakamura M."/>
            <person name="Meguro A."/>
            <person name="Negishi M."/>
            <person name="Ohta I."/>
            <person name="Ohta T."/>
            <person name="Okamoto M."/>
            <person name="Ono N."/>
            <person name="Saji S."/>
            <person name="Sakaguchi M."/>
            <person name="Sakai K."/>
            <person name="Shibata M."/>
            <person name="Shimokawa T."/>
            <person name="Song J."/>
            <person name="Takazaki Y."/>
            <person name="Terasawa K."/>
            <person name="Tsugane M."/>
            <person name="Tsuji K."/>
            <person name="Ueda S."/>
            <person name="Waki K."/>
            <person name="Yamagata H."/>
            <person name="Yamamoto M."/>
            <person name="Yamamoto S."/>
            <person name="Yamane H."/>
            <person name="Yoshiki S."/>
            <person name="Yoshihara R."/>
            <person name="Yukawa K."/>
            <person name="Zhong H."/>
            <person name="Yano M."/>
            <person name="Yuan Q."/>
            <person name="Ouyang S."/>
            <person name="Liu J."/>
            <person name="Jones K.M."/>
            <person name="Gansberger K."/>
            <person name="Moffat K."/>
            <person name="Hill J."/>
            <person name="Bera J."/>
            <person name="Fadrosh D."/>
            <person name="Jin S."/>
            <person name="Johri S."/>
            <person name="Kim M."/>
            <person name="Overton L."/>
            <person name="Reardon M."/>
            <person name="Tsitrin T."/>
            <person name="Vuong H."/>
            <person name="Weaver B."/>
            <person name="Ciecko A."/>
            <person name="Tallon L."/>
            <person name="Jackson J."/>
            <person name="Pai G."/>
            <person name="Aken S.V."/>
            <person name="Utterback T."/>
            <person name="Reidmuller S."/>
            <person name="Feldblyum T."/>
            <person name="Hsiao J."/>
            <person name="Zismann V."/>
            <person name="Iobst S."/>
            <person name="de Vazeille A.R."/>
            <person name="Buell C.R."/>
            <person name="Ying K."/>
            <person name="Li Y."/>
            <person name="Lu T."/>
            <person name="Huang Y."/>
            <person name="Zhao Q."/>
            <person name="Feng Q."/>
            <person name="Zhang L."/>
            <person name="Zhu J."/>
            <person name="Weng Q."/>
            <person name="Mu J."/>
            <person name="Lu Y."/>
            <person name="Fan D."/>
            <person name="Liu Y."/>
            <person name="Guan J."/>
            <person name="Zhang Y."/>
            <person name="Yu S."/>
            <person name="Liu X."/>
            <person name="Zhang Y."/>
            <person name="Hong G."/>
            <person name="Han B."/>
            <person name="Choisne N."/>
            <person name="Demange N."/>
            <person name="Orjeda G."/>
            <person name="Samain S."/>
            <person name="Cattolico L."/>
            <person name="Pelletier E."/>
            <person name="Couloux A."/>
            <person name="Segurens B."/>
            <person name="Wincker P."/>
            <person name="D'Hont A."/>
            <person name="Scarpelli C."/>
            <person name="Weissenbach J."/>
            <person name="Salanoubat M."/>
            <person name="Quetier F."/>
            <person name="Yu Y."/>
            <person name="Kim H.R."/>
            <person name="Rambo T."/>
            <person name="Currie J."/>
            <person name="Collura K."/>
            <person name="Luo M."/>
            <person name="Yang T."/>
            <person name="Ammiraju J.S.S."/>
            <person name="Engler F."/>
            <person name="Soderlund C."/>
            <person name="Wing R.A."/>
            <person name="Palmer L.E."/>
            <person name="de la Bastide M."/>
            <person name="Spiegel L."/>
            <person name="Nascimento L."/>
            <person name="Zutavern T."/>
            <person name="O'Shaughnessy A."/>
            <person name="Dike S."/>
            <person name="Dedhia N."/>
            <person name="Preston R."/>
            <person name="Balija V."/>
            <person name="McCombie W.R."/>
            <person name="Chow T."/>
            <person name="Chen H."/>
            <person name="Chung M."/>
            <person name="Chen C."/>
            <person name="Shaw J."/>
            <person name="Wu H."/>
            <person name="Hsiao K."/>
            <person name="Chao Y."/>
            <person name="Chu M."/>
            <person name="Cheng C."/>
            <person name="Hour A."/>
            <person name="Lee P."/>
            <person name="Lin S."/>
            <person name="Lin Y."/>
            <person name="Liou J."/>
            <person name="Liu S."/>
            <person name="Hsing Y."/>
            <person name="Raghuvanshi S."/>
            <person name="Mohanty A."/>
            <person name="Bharti A.K."/>
            <person name="Gaur A."/>
            <person name="Gupta V."/>
            <person name="Kumar D."/>
            <person name="Ravi V."/>
            <person name="Vij S."/>
            <person name="Kapur A."/>
            <person name="Khurana P."/>
            <person name="Khurana P."/>
            <person name="Khurana J.P."/>
            <person name="Tyagi A.K."/>
            <person name="Gaikwad K."/>
            <person name="Singh A."/>
            <person name="Dalal V."/>
            <person name="Srivastava S."/>
            <person name="Dixit A."/>
            <person name="Pal A.K."/>
            <person name="Ghazi I.A."/>
            <person name="Yadav M."/>
            <person name="Pandit A."/>
            <person name="Bhargava A."/>
            <person name="Sureshbabu K."/>
            <person name="Batra K."/>
            <person name="Sharma T.R."/>
            <person name="Mohapatra T."/>
            <person name="Singh N.K."/>
            <person name="Messing J."/>
            <person name="Nelson A.B."/>
            <person name="Fuks G."/>
            <person name="Kavchok S."/>
            <person name="Keizer G."/>
            <person name="Linton E."/>
            <person name="Llaca V."/>
            <person name="Song R."/>
            <person name="Tanyolac B."/>
            <person name="Young S."/>
            <person name="Ho-Il K."/>
            <person name="Hahn J.H."/>
            <person name="Sangsakoo G."/>
            <person name="Vanavichit A."/>
            <person name="de Mattos Luiz.A.T."/>
            <person name="Zimmer P.D."/>
            <person name="Malone G."/>
            <person name="Dellagostin O."/>
            <person name="de Oliveira A.C."/>
            <person name="Bevan M."/>
            <person name="Bancroft I."/>
            <person name="Minx P."/>
            <person name="Cordum H."/>
            <person name="Wilson R."/>
            <person name="Cheng Z."/>
            <person name="Jin W."/>
            <person name="Jiang J."/>
            <person name="Leong S.A."/>
            <person name="Iwama H."/>
            <person name="Gojobori T."/>
            <person name="Itoh T."/>
            <person name="Niimura Y."/>
            <person name="Fujii Y."/>
            <person name="Habara T."/>
            <person name="Sakai H."/>
            <person name="Sato Y."/>
            <person name="Wilson G."/>
            <person name="Kumar K."/>
            <person name="McCouch S."/>
            <person name="Juretic N."/>
            <person name="Hoen D."/>
            <person name="Wright S."/>
            <person name="Bruskiewich R."/>
            <person name="Bureau T."/>
            <person name="Miyao A."/>
            <person name="Hirochika H."/>
            <person name="Nishikawa T."/>
            <person name="Kadowaki K."/>
            <person name="Sugiura M."/>
            <person name="Burr B."/>
            <person name="Sasaki T."/>
        </authorList>
    </citation>
    <scope>NUCLEOTIDE SEQUENCE [LARGE SCALE GENOMIC DNA]</scope>
    <source>
        <strain evidence="2">cv. Nipponbare</strain>
    </source>
</reference>
<accession>A0A0P0XF35</accession>
<dbReference type="InParanoid" id="A0A0P0XF35"/>
<dbReference type="Proteomes" id="UP000059680">
    <property type="component" value="Chromosome 8"/>
</dbReference>
<dbReference type="AlphaFoldDB" id="A0A0P0XF35"/>
<keyword evidence="2" id="KW-1185">Reference proteome</keyword>
<gene>
    <name evidence="1" type="ordered locus">Os08g0360350</name>
    <name evidence="1" type="ORF">OSNPB_080360350</name>
</gene>
<dbReference type="EMBL" id="AP014964">
    <property type="protein sequence ID" value="BAT05109.1"/>
    <property type="molecule type" value="Genomic_DNA"/>
</dbReference>
<reference evidence="1 2" key="2">
    <citation type="journal article" date="2013" name="Plant Cell Physiol.">
        <title>Rice Annotation Project Database (RAP-DB): an integrative and interactive database for rice genomics.</title>
        <authorList>
            <person name="Sakai H."/>
            <person name="Lee S.S."/>
            <person name="Tanaka T."/>
            <person name="Numa H."/>
            <person name="Kim J."/>
            <person name="Kawahara Y."/>
            <person name="Wakimoto H."/>
            <person name="Yang C.C."/>
            <person name="Iwamoto M."/>
            <person name="Abe T."/>
            <person name="Yamada Y."/>
            <person name="Muto A."/>
            <person name="Inokuchi H."/>
            <person name="Ikemura T."/>
            <person name="Matsumoto T."/>
            <person name="Sasaki T."/>
            <person name="Itoh T."/>
        </authorList>
    </citation>
    <scope>NUCLEOTIDE SEQUENCE [LARGE SCALE GENOMIC DNA]</scope>
    <source>
        <strain evidence="2">cv. Nipponbare</strain>
    </source>
</reference>
<proteinExistence type="predicted"/>
<evidence type="ECO:0000313" key="1">
    <source>
        <dbReference type="EMBL" id="BAT05109.1"/>
    </source>
</evidence>
<name>A0A0P0XF35_ORYSJ</name>
<dbReference type="PaxDb" id="39947-A0A0P0XF35"/>
<organism evidence="1 2">
    <name type="scientific">Oryza sativa subsp. japonica</name>
    <name type="common">Rice</name>
    <dbReference type="NCBI Taxonomy" id="39947"/>
    <lineage>
        <taxon>Eukaryota</taxon>
        <taxon>Viridiplantae</taxon>
        <taxon>Streptophyta</taxon>
        <taxon>Embryophyta</taxon>
        <taxon>Tracheophyta</taxon>
        <taxon>Spermatophyta</taxon>
        <taxon>Magnoliopsida</taxon>
        <taxon>Liliopsida</taxon>
        <taxon>Poales</taxon>
        <taxon>Poaceae</taxon>
        <taxon>BOP clade</taxon>
        <taxon>Oryzoideae</taxon>
        <taxon>Oryzeae</taxon>
        <taxon>Oryzinae</taxon>
        <taxon>Oryza</taxon>
        <taxon>Oryza sativa</taxon>
    </lineage>
</organism>
<protein>
    <submittedName>
        <fullName evidence="1">Os08g0360350 protein</fullName>
    </submittedName>
</protein>
<sequence length="70" mass="7900">MISIEAELDTDPDWIGMIVYVYSSIGNSDSVFGLERLLVGKRLPSGQRKRKEEERESRQDLILAALFAGE</sequence>
<reference evidence="1 2" key="3">
    <citation type="journal article" date="2013" name="Rice">
        <title>Improvement of the Oryza sativa Nipponbare reference genome using next generation sequence and optical map data.</title>
        <authorList>
            <person name="Kawahara Y."/>
            <person name="de la Bastide M."/>
            <person name="Hamilton J.P."/>
            <person name="Kanamori H."/>
            <person name="McCombie W.R."/>
            <person name="Ouyang S."/>
            <person name="Schwartz D.C."/>
            <person name="Tanaka T."/>
            <person name="Wu J."/>
            <person name="Zhou S."/>
            <person name="Childs K.L."/>
            <person name="Davidson R.M."/>
            <person name="Lin H."/>
            <person name="Quesada-Ocampo L."/>
            <person name="Vaillancourt B."/>
            <person name="Sakai H."/>
            <person name="Lee S.S."/>
            <person name="Kim J."/>
            <person name="Numa H."/>
            <person name="Itoh T."/>
            <person name="Buell C.R."/>
            <person name="Matsumoto T."/>
        </authorList>
    </citation>
    <scope>NUCLEOTIDE SEQUENCE [LARGE SCALE GENOMIC DNA]</scope>
    <source>
        <strain evidence="2">cv. Nipponbare</strain>
    </source>
</reference>
<evidence type="ECO:0000313" key="2">
    <source>
        <dbReference type="Proteomes" id="UP000059680"/>
    </source>
</evidence>